<accession>A0A0B2W3A0</accession>
<reference evidence="2 3" key="1">
    <citation type="submission" date="2014-11" db="EMBL/GenBank/DDBJ databases">
        <title>Genetic blueprint of the zoonotic pathogen Toxocara canis.</title>
        <authorList>
            <person name="Zhu X.-Q."/>
            <person name="Korhonen P.K."/>
            <person name="Cai H."/>
            <person name="Young N.D."/>
            <person name="Nejsum P."/>
            <person name="von Samson-Himmelstjerna G."/>
            <person name="Boag P.R."/>
            <person name="Tan P."/>
            <person name="Li Q."/>
            <person name="Min J."/>
            <person name="Yang Y."/>
            <person name="Wang X."/>
            <person name="Fang X."/>
            <person name="Hall R.S."/>
            <person name="Hofmann A."/>
            <person name="Sternberg P.W."/>
            <person name="Jex A.R."/>
            <person name="Gasser R.B."/>
        </authorList>
    </citation>
    <scope>NUCLEOTIDE SEQUENCE [LARGE SCALE GENOMIC DNA]</scope>
    <source>
        <strain evidence="2">PN_DK_2014</strain>
    </source>
</reference>
<name>A0A0B2W3A0_TOXCA</name>
<dbReference type="AlphaFoldDB" id="A0A0B2W3A0"/>
<evidence type="ECO:0000313" key="2">
    <source>
        <dbReference type="EMBL" id="KHN88144.1"/>
    </source>
</evidence>
<evidence type="ECO:0000256" key="1">
    <source>
        <dbReference type="SAM" id="MobiDB-lite"/>
    </source>
</evidence>
<dbReference type="OMA" id="MAYYITR"/>
<evidence type="ECO:0000313" key="3">
    <source>
        <dbReference type="Proteomes" id="UP000031036"/>
    </source>
</evidence>
<sequence length="200" mass="21802">IFCQEYSTTCGIPNINLYTRRSSQTSSDGRSSSYGQRQKSGVVGVGQSFKLGLGTIPGLEVLVSRGIDVGPVPVLDQMDGIVLNQDINLGILGQRMSTRPAHSMTTAALSYGYPLLDILPANKLDDSRAQNELLDSFVVPNFSASSEFFSEHEPLLASDDTWRRSPQSNYSPGYEAMERGAPVKSIKTDQDDTRLPWPLG</sequence>
<dbReference type="EMBL" id="JPKZ01000264">
    <property type="protein sequence ID" value="KHN88144.1"/>
    <property type="molecule type" value="Genomic_DNA"/>
</dbReference>
<organism evidence="2 3">
    <name type="scientific">Toxocara canis</name>
    <name type="common">Canine roundworm</name>
    <dbReference type="NCBI Taxonomy" id="6265"/>
    <lineage>
        <taxon>Eukaryota</taxon>
        <taxon>Metazoa</taxon>
        <taxon>Ecdysozoa</taxon>
        <taxon>Nematoda</taxon>
        <taxon>Chromadorea</taxon>
        <taxon>Rhabditida</taxon>
        <taxon>Spirurina</taxon>
        <taxon>Ascaridomorpha</taxon>
        <taxon>Ascaridoidea</taxon>
        <taxon>Toxocaridae</taxon>
        <taxon>Toxocara</taxon>
    </lineage>
</organism>
<feature type="non-terminal residue" evidence="2">
    <location>
        <position position="1"/>
    </location>
</feature>
<protein>
    <submittedName>
        <fullName evidence="2">Uncharacterized protein</fullName>
    </submittedName>
</protein>
<proteinExistence type="predicted"/>
<comment type="caution">
    <text evidence="2">The sequence shown here is derived from an EMBL/GenBank/DDBJ whole genome shotgun (WGS) entry which is preliminary data.</text>
</comment>
<feature type="region of interest" description="Disordered" evidence="1">
    <location>
        <begin position="160"/>
        <end position="200"/>
    </location>
</feature>
<keyword evidence="3" id="KW-1185">Reference proteome</keyword>
<gene>
    <name evidence="2" type="ORF">Tcan_12222</name>
</gene>
<dbReference type="PANTHER" id="PTHR38613:SF3">
    <property type="entry name" value="C6 DOMAIN-CONTAINING PROTEIN"/>
    <property type="match status" value="1"/>
</dbReference>
<dbReference type="OrthoDB" id="5868565at2759"/>
<dbReference type="Proteomes" id="UP000031036">
    <property type="component" value="Unassembled WGS sequence"/>
</dbReference>
<dbReference type="PANTHER" id="PTHR38613">
    <property type="entry name" value="PROTEIN CBG03211-RELATED"/>
    <property type="match status" value="1"/>
</dbReference>